<dbReference type="HOGENOM" id="CLU_520912_0_0_1"/>
<feature type="compositionally biased region" description="Basic and acidic residues" evidence="1">
    <location>
        <begin position="500"/>
        <end position="523"/>
    </location>
</feature>
<dbReference type="RefSeq" id="XP_002839232.1">
    <property type="nucleotide sequence ID" value="XM_002839186.1"/>
</dbReference>
<name>D5GFY0_TUBMM</name>
<evidence type="ECO:0000313" key="3">
    <source>
        <dbReference type="Proteomes" id="UP000006911"/>
    </source>
</evidence>
<organism evidence="2 3">
    <name type="scientific">Tuber melanosporum (strain Mel28)</name>
    <name type="common">Perigord black truffle</name>
    <dbReference type="NCBI Taxonomy" id="656061"/>
    <lineage>
        <taxon>Eukaryota</taxon>
        <taxon>Fungi</taxon>
        <taxon>Dikarya</taxon>
        <taxon>Ascomycota</taxon>
        <taxon>Pezizomycotina</taxon>
        <taxon>Pezizomycetes</taxon>
        <taxon>Pezizales</taxon>
        <taxon>Tuberaceae</taxon>
        <taxon>Tuber</taxon>
    </lineage>
</organism>
<dbReference type="GeneID" id="9181768"/>
<dbReference type="Proteomes" id="UP000006911">
    <property type="component" value="Unassembled WGS sequence"/>
</dbReference>
<evidence type="ECO:0000256" key="1">
    <source>
        <dbReference type="SAM" id="MobiDB-lite"/>
    </source>
</evidence>
<evidence type="ECO:0000313" key="2">
    <source>
        <dbReference type="EMBL" id="CAZ83423.1"/>
    </source>
</evidence>
<dbReference type="KEGG" id="tml:GSTUM_00001929001"/>
<reference evidence="2 3" key="1">
    <citation type="journal article" date="2010" name="Nature">
        <title>Perigord black truffle genome uncovers evolutionary origins and mechanisms of symbiosis.</title>
        <authorList>
            <person name="Martin F."/>
            <person name="Kohler A."/>
            <person name="Murat C."/>
            <person name="Balestrini R."/>
            <person name="Coutinho P.M."/>
            <person name="Jaillon O."/>
            <person name="Montanini B."/>
            <person name="Morin E."/>
            <person name="Noel B."/>
            <person name="Percudani R."/>
            <person name="Porcel B."/>
            <person name="Rubini A."/>
            <person name="Amicucci A."/>
            <person name="Amselem J."/>
            <person name="Anthouard V."/>
            <person name="Arcioni S."/>
            <person name="Artiguenave F."/>
            <person name="Aury J.M."/>
            <person name="Ballario P."/>
            <person name="Bolchi A."/>
            <person name="Brenna A."/>
            <person name="Brun A."/>
            <person name="Buee M."/>
            <person name="Cantarel B."/>
            <person name="Chevalier G."/>
            <person name="Couloux A."/>
            <person name="Da Silva C."/>
            <person name="Denoeud F."/>
            <person name="Duplessis S."/>
            <person name="Ghignone S."/>
            <person name="Hilselberger B."/>
            <person name="Iotti M."/>
            <person name="Marcais B."/>
            <person name="Mello A."/>
            <person name="Miranda M."/>
            <person name="Pacioni G."/>
            <person name="Quesneville H."/>
            <person name="Riccioni C."/>
            <person name="Ruotolo R."/>
            <person name="Splivallo R."/>
            <person name="Stocchi V."/>
            <person name="Tisserant E."/>
            <person name="Viscomi A.R."/>
            <person name="Zambonelli A."/>
            <person name="Zampieri E."/>
            <person name="Henrissat B."/>
            <person name="Lebrun M.H."/>
            <person name="Paolocci F."/>
            <person name="Bonfante P."/>
            <person name="Ottonello S."/>
            <person name="Wincker P."/>
        </authorList>
    </citation>
    <scope>NUCLEOTIDE SEQUENCE [LARGE SCALE GENOMIC DNA]</scope>
    <source>
        <strain evidence="2 3">Mel28</strain>
    </source>
</reference>
<feature type="region of interest" description="Disordered" evidence="1">
    <location>
        <begin position="497"/>
        <end position="523"/>
    </location>
</feature>
<sequence length="523" mass="56187">MARLRSMETGAASPATNSALDRIADAASKLNSTATPATTLDYPSLPKPEYPSLEKVLYPETPFITPKPDSRILAYAATTAKQLGNFSEEVNDGAPTTPSNPAQKPKVPSTGFEFRVIKTGEKKFEEFVPPAFPASVTPARPIAEKKSRRFSDVHKRQFEKMESITTHYAAKRTPKQPVTIEKIPRGVKRTKSHAEFGDRGPPSSPSPVKTLVGGPWKAECDGASPLKRTKISALKMETVSLPRKLSGIPRLAVTPTKGFKNRSATVAKISTVGRLNLTPATRHSLVRAGTTLSKIPSAIAAPAIECTDPTPSSAALPNRCIKLPSTDTPKKERNPLSPPKTDGFTFRSKGAGIDYKRLHGMHSLNYNPNKDTPTAPTPLLTPMRTSSEDPFVGIARRTAVEWAPAATALGEKRKASHTGGHGGNDTGDGEAVDTIREGGARKRLKFASTEEPFAKATGAKETKEVTAAAAAGTPLKKSLRDRGKAVLLRSRLNMLATPKRKVEMDGGGNGEKKDKDAGRIRWK</sequence>
<protein>
    <submittedName>
        <fullName evidence="2">(Perigord truffle) hypothetical protein</fullName>
    </submittedName>
</protein>
<feature type="region of interest" description="Disordered" evidence="1">
    <location>
        <begin position="191"/>
        <end position="215"/>
    </location>
</feature>
<dbReference type="InParanoid" id="D5GFY0"/>
<keyword evidence="3" id="KW-1185">Reference proteome</keyword>
<feature type="region of interest" description="Disordered" evidence="1">
    <location>
        <begin position="86"/>
        <end position="108"/>
    </location>
</feature>
<gene>
    <name evidence="2" type="ORF">GSTUM_00001929001</name>
</gene>
<proteinExistence type="predicted"/>
<dbReference type="AlphaFoldDB" id="D5GFY0"/>
<dbReference type="EMBL" id="FN430225">
    <property type="protein sequence ID" value="CAZ83423.1"/>
    <property type="molecule type" value="Genomic_DNA"/>
</dbReference>
<accession>D5GFY0</accession>
<feature type="region of interest" description="Disordered" evidence="1">
    <location>
        <begin position="308"/>
        <end position="348"/>
    </location>
</feature>
<feature type="region of interest" description="Disordered" evidence="1">
    <location>
        <begin position="410"/>
        <end position="432"/>
    </location>
</feature>